<feature type="chain" id="PRO_5045525787" evidence="4">
    <location>
        <begin position="22"/>
        <end position="104"/>
    </location>
</feature>
<gene>
    <name evidence="5" type="ORF">PQJ73_26505</name>
</gene>
<dbReference type="InterPro" id="IPR010486">
    <property type="entry name" value="HNS-dep_expression_A/B"/>
</dbReference>
<keyword evidence="2" id="KW-0574">Periplasm</keyword>
<organism evidence="5 6">
    <name type="scientific">Rhodoplanes tepidamans</name>
    <name type="common">Rhodoplanes cryptolactis</name>
    <dbReference type="NCBI Taxonomy" id="200616"/>
    <lineage>
        <taxon>Bacteria</taxon>
        <taxon>Pseudomonadati</taxon>
        <taxon>Pseudomonadota</taxon>
        <taxon>Alphaproteobacteria</taxon>
        <taxon>Hyphomicrobiales</taxon>
        <taxon>Nitrobacteraceae</taxon>
        <taxon>Rhodoplanes</taxon>
    </lineage>
</organism>
<dbReference type="Proteomes" id="UP001165652">
    <property type="component" value="Unassembled WGS sequence"/>
</dbReference>
<keyword evidence="1 4" id="KW-0732">Signal</keyword>
<reference evidence="5" key="2">
    <citation type="submission" date="2023-02" db="EMBL/GenBank/DDBJ databases">
        <authorList>
            <person name="Rayyan A."/>
            <person name="Meyer T."/>
            <person name="Kyndt J.A."/>
        </authorList>
    </citation>
    <scope>NUCLEOTIDE SEQUENCE</scope>
    <source>
        <strain evidence="5">DSM 9987</strain>
    </source>
</reference>
<feature type="signal peptide" evidence="4">
    <location>
        <begin position="1"/>
        <end position="21"/>
    </location>
</feature>
<name>A0ABT5JI99_RHOTP</name>
<evidence type="ECO:0000256" key="3">
    <source>
        <dbReference type="ARBA" id="ARBA00023186"/>
    </source>
</evidence>
<accession>A0ABT5JI99</accession>
<evidence type="ECO:0000256" key="2">
    <source>
        <dbReference type="ARBA" id="ARBA00022764"/>
    </source>
</evidence>
<comment type="caution">
    <text evidence="5">The sequence shown here is derived from an EMBL/GenBank/DDBJ whole genome shotgun (WGS) entry which is preliminary data.</text>
</comment>
<dbReference type="InterPro" id="IPR038303">
    <property type="entry name" value="HdeA/HdeB_sf"/>
</dbReference>
<dbReference type="EMBL" id="JAQQLI010000065">
    <property type="protein sequence ID" value="MDC7789248.1"/>
    <property type="molecule type" value="Genomic_DNA"/>
</dbReference>
<protein>
    <submittedName>
        <fullName evidence="5">HdeA/HdeB family chaperone</fullName>
    </submittedName>
</protein>
<keyword evidence="3" id="KW-0143">Chaperone</keyword>
<evidence type="ECO:0000313" key="5">
    <source>
        <dbReference type="EMBL" id="MDC7789248.1"/>
    </source>
</evidence>
<dbReference type="Pfam" id="PF06411">
    <property type="entry name" value="HdeA"/>
    <property type="match status" value="1"/>
</dbReference>
<sequence>MIRLSPVTRLVSAASIGIVLAAAAAAPAAAEKFDLSTMSCKQFLSSSKDDITITLAWLDAYYRDEDDPPIIDTDRLESNTKKLAAYCAENPSIGVITAADKLFD</sequence>
<evidence type="ECO:0000256" key="4">
    <source>
        <dbReference type="SAM" id="SignalP"/>
    </source>
</evidence>
<dbReference type="Gene3D" id="1.10.890.10">
    <property type="entry name" value="HNS-dependent expression A"/>
    <property type="match status" value="1"/>
</dbReference>
<evidence type="ECO:0000256" key="1">
    <source>
        <dbReference type="ARBA" id="ARBA00022729"/>
    </source>
</evidence>
<evidence type="ECO:0000313" key="6">
    <source>
        <dbReference type="Proteomes" id="UP001165652"/>
    </source>
</evidence>
<keyword evidence="6" id="KW-1185">Reference proteome</keyword>
<proteinExistence type="predicted"/>
<reference evidence="5" key="1">
    <citation type="journal article" date="2023" name="Microbiol Resour">
        <title>Genome Sequences of Rhodoplanes serenus and Two Thermotolerant Strains, Rhodoplanes tepidamans and 'Rhodoplanes cryptolactis,' Further Refine the Genus.</title>
        <authorList>
            <person name="Rayyan A.A."/>
            <person name="Kyndt J.A."/>
        </authorList>
    </citation>
    <scope>NUCLEOTIDE SEQUENCE</scope>
    <source>
        <strain evidence="5">DSM 9987</strain>
    </source>
</reference>
<dbReference type="RefSeq" id="WP_272780075.1">
    <property type="nucleotide sequence ID" value="NZ_JAQQLI010000065.1"/>
</dbReference>